<dbReference type="RefSeq" id="WP_010267732.1">
    <property type="nucleotide sequence ID" value="NZ_JAVRET010000014.1"/>
</dbReference>
<organism evidence="2 3">
    <name type="scientific">Streptomyces evansiae</name>
    <dbReference type="NCBI Taxonomy" id="3075535"/>
    <lineage>
        <taxon>Bacteria</taxon>
        <taxon>Bacillati</taxon>
        <taxon>Actinomycetota</taxon>
        <taxon>Actinomycetes</taxon>
        <taxon>Kitasatosporales</taxon>
        <taxon>Streptomycetaceae</taxon>
        <taxon>Streptomyces</taxon>
    </lineage>
</organism>
<evidence type="ECO:0000256" key="1">
    <source>
        <dbReference type="SAM" id="MobiDB-lite"/>
    </source>
</evidence>
<protein>
    <submittedName>
        <fullName evidence="2">Cell wall protein</fullName>
    </submittedName>
</protein>
<feature type="compositionally biased region" description="Basic and acidic residues" evidence="1">
    <location>
        <begin position="199"/>
        <end position="210"/>
    </location>
</feature>
<proteinExistence type="predicted"/>
<evidence type="ECO:0000313" key="3">
    <source>
        <dbReference type="Proteomes" id="UP001183610"/>
    </source>
</evidence>
<feature type="region of interest" description="Disordered" evidence="1">
    <location>
        <begin position="133"/>
        <end position="237"/>
    </location>
</feature>
<feature type="region of interest" description="Disordered" evidence="1">
    <location>
        <begin position="315"/>
        <end position="341"/>
    </location>
</feature>
<name>A0ABU2R0Z9_9ACTN</name>
<evidence type="ECO:0000313" key="2">
    <source>
        <dbReference type="EMBL" id="MDT0409079.1"/>
    </source>
</evidence>
<feature type="compositionally biased region" description="Basic and acidic residues" evidence="1">
    <location>
        <begin position="140"/>
        <end position="153"/>
    </location>
</feature>
<gene>
    <name evidence="2" type="ORF">RM698_08435</name>
</gene>
<comment type="caution">
    <text evidence="2">The sequence shown here is derived from an EMBL/GenBank/DDBJ whole genome shotgun (WGS) entry which is preliminary data.</text>
</comment>
<reference evidence="3" key="1">
    <citation type="submission" date="2023-07" db="EMBL/GenBank/DDBJ databases">
        <title>30 novel species of actinomycetes from the DSMZ collection.</title>
        <authorList>
            <person name="Nouioui I."/>
        </authorList>
    </citation>
    <scope>NUCLEOTIDE SEQUENCE [LARGE SCALE GENOMIC DNA]</scope>
    <source>
        <strain evidence="3">DSM 41979</strain>
    </source>
</reference>
<accession>A0ABU2R0Z9</accession>
<sequence length="417" mass="46090">MTATDSRHAQPRAWKRAVCWLVAVGLHPRANTTTLRVAEDLAARMDFVEGLVLYDLDGTAARLDLDRSTVKRHVAVLRQLGALAWVRHGTKRNLHLPGRPYAGTATIYAATIPSVYDTAMGHQLDGEGFRARVTGYTPEGRTDAIEEARRDASARAPRSGRARRFTTRPVDNSPVDNSASQARAPHSLSRSPHGPVQVDGEKKDTPHAERPQIPSRTKNTTSSTKGRPAGARRSPLQVARDIQTARQVRPLVNWVQGTPLRKLAFALRPLIDQGLDVQRIVLRLDDWAYGWKPGWRPTNVPALIAARIRRDTEEAARSAAAAEKARREEAARAAAPHPMDNPEWRAWVEASRPAAPAPQDDGLEADVQPTDLDLAMIRQDAIRDLDLVRARIDLAGVDDARAFYGDSLVERALFPRF</sequence>
<keyword evidence="3" id="KW-1185">Reference proteome</keyword>
<dbReference type="EMBL" id="JAVRET010000014">
    <property type="protein sequence ID" value="MDT0409079.1"/>
    <property type="molecule type" value="Genomic_DNA"/>
</dbReference>
<dbReference type="Proteomes" id="UP001183610">
    <property type="component" value="Unassembled WGS sequence"/>
</dbReference>
<feature type="compositionally biased region" description="Polar residues" evidence="1">
    <location>
        <begin position="214"/>
        <end position="225"/>
    </location>
</feature>